<protein>
    <recommendedName>
        <fullName evidence="7">Beta-defensin-like domain-containing protein</fullName>
    </recommendedName>
</protein>
<dbReference type="Ensembl" id="ENSMSIT00000000015.1">
    <property type="protein sequence ID" value="ENSMSIP00000000011.1"/>
    <property type="gene ID" value="ENSMSIG00000000013.1"/>
</dbReference>
<evidence type="ECO:0000256" key="1">
    <source>
        <dbReference type="ARBA" id="ARBA00004613"/>
    </source>
</evidence>
<dbReference type="SUPFAM" id="SSF57392">
    <property type="entry name" value="Defensin-like"/>
    <property type="match status" value="1"/>
</dbReference>
<evidence type="ECO:0000256" key="3">
    <source>
        <dbReference type="ARBA" id="ARBA00022529"/>
    </source>
</evidence>
<reference evidence="8" key="2">
    <citation type="submission" date="2025-09" db="UniProtKB">
        <authorList>
            <consortium name="Ensembl"/>
        </authorList>
    </citation>
    <scope>IDENTIFICATION</scope>
</reference>
<dbReference type="AlphaFoldDB" id="A0A8C6G3S7"/>
<dbReference type="Gene3D" id="3.10.360.10">
    <property type="entry name" value="Antimicrobial Peptide, Beta-defensin 2, Chain A"/>
    <property type="match status" value="1"/>
</dbReference>
<dbReference type="Pfam" id="PF00711">
    <property type="entry name" value="Defensin_beta"/>
    <property type="match status" value="1"/>
</dbReference>
<dbReference type="GO" id="GO:0031731">
    <property type="term" value="F:CCR6 chemokine receptor binding"/>
    <property type="evidence" value="ECO:0007669"/>
    <property type="project" value="TreeGrafter"/>
</dbReference>
<dbReference type="InterPro" id="IPR001855">
    <property type="entry name" value="Defensin_beta-like"/>
</dbReference>
<name>A0A8C6G3S7_MUSSI</name>
<comment type="subcellular location">
    <subcellularLocation>
        <location evidence="1">Secreted</location>
    </subcellularLocation>
</comment>
<proteinExistence type="predicted"/>
<keyword evidence="3" id="KW-0929">Antimicrobial</keyword>
<organism evidence="8 9">
    <name type="scientific">Mus spicilegus</name>
    <name type="common">Mound-building mouse</name>
    <dbReference type="NCBI Taxonomy" id="10103"/>
    <lineage>
        <taxon>Eukaryota</taxon>
        <taxon>Metazoa</taxon>
        <taxon>Chordata</taxon>
        <taxon>Craniata</taxon>
        <taxon>Vertebrata</taxon>
        <taxon>Euteleostomi</taxon>
        <taxon>Mammalia</taxon>
        <taxon>Eutheria</taxon>
        <taxon>Euarchontoglires</taxon>
        <taxon>Glires</taxon>
        <taxon>Rodentia</taxon>
        <taxon>Myomorpha</taxon>
        <taxon>Muroidea</taxon>
        <taxon>Muridae</taxon>
        <taxon>Murinae</taxon>
        <taxon>Mus</taxon>
        <taxon>Mus</taxon>
    </lineage>
</organism>
<evidence type="ECO:0000256" key="2">
    <source>
        <dbReference type="ARBA" id="ARBA00022525"/>
    </source>
</evidence>
<evidence type="ECO:0000259" key="7">
    <source>
        <dbReference type="Pfam" id="PF00711"/>
    </source>
</evidence>
<keyword evidence="4" id="KW-0211">Defensin</keyword>
<keyword evidence="2" id="KW-0964">Secreted</keyword>
<evidence type="ECO:0000256" key="6">
    <source>
        <dbReference type="ARBA" id="ARBA00023157"/>
    </source>
</evidence>
<sequence length="61" mass="6908">MRIHYLLFAFLLVLLSPYAAFTVLINNLLTCIANRGFCLHSCIRGFQLAGHCGHPKVRLLH</sequence>
<feature type="domain" description="Beta-defensin-like" evidence="7">
    <location>
        <begin position="28"/>
        <end position="58"/>
    </location>
</feature>
<dbReference type="GO" id="GO:0005615">
    <property type="term" value="C:extracellular space"/>
    <property type="evidence" value="ECO:0007669"/>
    <property type="project" value="TreeGrafter"/>
</dbReference>
<evidence type="ECO:0000313" key="8">
    <source>
        <dbReference type="Ensembl" id="ENSMSIP00000000011.1"/>
    </source>
</evidence>
<dbReference type="GO" id="GO:0060326">
    <property type="term" value="P:cell chemotaxis"/>
    <property type="evidence" value="ECO:0007669"/>
    <property type="project" value="TreeGrafter"/>
</dbReference>
<dbReference type="Proteomes" id="UP000694415">
    <property type="component" value="Unplaced"/>
</dbReference>
<accession>A0A8C6G3S7</accession>
<dbReference type="PANTHER" id="PTHR20515:SF2">
    <property type="entry name" value="DEFENSIN BETA 4A"/>
    <property type="match status" value="1"/>
</dbReference>
<dbReference type="GO" id="GO:0042742">
    <property type="term" value="P:defense response to bacterium"/>
    <property type="evidence" value="ECO:0007669"/>
    <property type="project" value="UniProtKB-KW"/>
</dbReference>
<dbReference type="GeneTree" id="ENSGT01030000235924"/>
<evidence type="ECO:0000256" key="4">
    <source>
        <dbReference type="ARBA" id="ARBA00022940"/>
    </source>
</evidence>
<keyword evidence="9" id="KW-1185">Reference proteome</keyword>
<evidence type="ECO:0000256" key="5">
    <source>
        <dbReference type="ARBA" id="ARBA00023022"/>
    </source>
</evidence>
<reference evidence="8" key="1">
    <citation type="submission" date="2025-08" db="UniProtKB">
        <authorList>
            <consortium name="Ensembl"/>
        </authorList>
    </citation>
    <scope>IDENTIFICATION</scope>
</reference>
<keyword evidence="6" id="KW-1015">Disulfide bond</keyword>
<dbReference type="GO" id="GO:0042056">
    <property type="term" value="F:chemoattractant activity"/>
    <property type="evidence" value="ECO:0007669"/>
    <property type="project" value="TreeGrafter"/>
</dbReference>
<keyword evidence="5" id="KW-0044">Antibiotic</keyword>
<evidence type="ECO:0000313" key="9">
    <source>
        <dbReference type="Proteomes" id="UP000694415"/>
    </source>
</evidence>
<dbReference type="PANTHER" id="PTHR20515">
    <property type="entry name" value="BETA-DEFENSIN"/>
    <property type="match status" value="1"/>
</dbReference>